<accession>Q140M0</accession>
<evidence type="ECO:0000259" key="1">
    <source>
        <dbReference type="Pfam" id="PF01796"/>
    </source>
</evidence>
<dbReference type="OrthoDB" id="5514845at2"/>
<dbReference type="PATRIC" id="fig|266265.5.peg.1749"/>
<dbReference type="AlphaFoldDB" id="Q140M0"/>
<dbReference type="InterPro" id="IPR012340">
    <property type="entry name" value="NA-bd_OB-fold"/>
</dbReference>
<dbReference type="InterPro" id="IPR052513">
    <property type="entry name" value="Thioester_dehydratase-like"/>
</dbReference>
<keyword evidence="4" id="KW-1185">Reference proteome</keyword>
<dbReference type="STRING" id="266265.Bxe_A2745"/>
<feature type="domain" description="ChsH2 rubredoxin-like zinc ribbon" evidence="2">
    <location>
        <begin position="17"/>
        <end position="52"/>
    </location>
</feature>
<dbReference type="Gene3D" id="6.10.30.10">
    <property type="match status" value="1"/>
</dbReference>
<dbReference type="SUPFAM" id="SSF50249">
    <property type="entry name" value="Nucleic acid-binding proteins"/>
    <property type="match status" value="1"/>
</dbReference>
<organism evidence="3 4">
    <name type="scientific">Paraburkholderia xenovorans (strain LB400)</name>
    <dbReference type="NCBI Taxonomy" id="266265"/>
    <lineage>
        <taxon>Bacteria</taxon>
        <taxon>Pseudomonadati</taxon>
        <taxon>Pseudomonadota</taxon>
        <taxon>Betaproteobacteria</taxon>
        <taxon>Burkholderiales</taxon>
        <taxon>Burkholderiaceae</taxon>
        <taxon>Paraburkholderia</taxon>
    </lineage>
</organism>
<protein>
    <submittedName>
        <fullName evidence="3">Predicted nucleic-acid-binding protein containing a Zn-ribbon</fullName>
    </submittedName>
</protein>
<dbReference type="eggNOG" id="COG1545">
    <property type="taxonomic scope" value="Bacteria"/>
</dbReference>
<feature type="domain" description="ChsH2 C-terminal OB-fold" evidence="1">
    <location>
        <begin position="54"/>
        <end position="118"/>
    </location>
</feature>
<evidence type="ECO:0000313" key="4">
    <source>
        <dbReference type="Proteomes" id="UP000001817"/>
    </source>
</evidence>
<dbReference type="EMBL" id="CP000270">
    <property type="protein sequence ID" value="ABE30219.1"/>
    <property type="molecule type" value="Genomic_DNA"/>
</dbReference>
<proteinExistence type="predicted"/>
<evidence type="ECO:0000313" key="3">
    <source>
        <dbReference type="EMBL" id="ABE30219.1"/>
    </source>
</evidence>
<dbReference type="Pfam" id="PF12172">
    <property type="entry name" value="zf-ChsH2"/>
    <property type="match status" value="1"/>
</dbReference>
<dbReference type="PANTHER" id="PTHR34075">
    <property type="entry name" value="BLR3430 PROTEIN"/>
    <property type="match status" value="1"/>
</dbReference>
<dbReference type="InterPro" id="IPR022002">
    <property type="entry name" value="ChsH2_Znr"/>
</dbReference>
<dbReference type="Proteomes" id="UP000001817">
    <property type="component" value="Chromosome 1"/>
</dbReference>
<dbReference type="Pfam" id="PF01796">
    <property type="entry name" value="OB_ChsH2_C"/>
    <property type="match status" value="1"/>
</dbReference>
<reference evidence="3 4" key="1">
    <citation type="journal article" date="2006" name="Proc. Natl. Acad. Sci. U.S.A.">
        <title>Burkholderia xenovorans LB400 harbors a multi-replicon, 9.73-Mbp genome shaped for versatility.</title>
        <authorList>
            <person name="Chain P.S."/>
            <person name="Denef V.J."/>
            <person name="Konstantinidis K.T."/>
            <person name="Vergez L.M."/>
            <person name="Agullo L."/>
            <person name="Reyes V.L."/>
            <person name="Hauser L."/>
            <person name="Cordova M."/>
            <person name="Gomez L."/>
            <person name="Gonzalez M."/>
            <person name="Land M."/>
            <person name="Lao V."/>
            <person name="Larimer F."/>
            <person name="LiPuma J.J."/>
            <person name="Mahenthiralingam E."/>
            <person name="Malfatti S.A."/>
            <person name="Marx C.J."/>
            <person name="Parnell J.J."/>
            <person name="Ramette A."/>
            <person name="Richardson P."/>
            <person name="Seeger M."/>
            <person name="Smith D."/>
            <person name="Spilker T."/>
            <person name="Sul W.J."/>
            <person name="Tsoi T.V."/>
            <person name="Ulrich L.E."/>
            <person name="Zhulin I.B."/>
            <person name="Tiedje J.M."/>
        </authorList>
    </citation>
    <scope>NUCLEOTIDE SEQUENCE [LARGE SCALE GENOMIC DNA]</scope>
    <source>
        <strain evidence="3 4">LB400</strain>
    </source>
</reference>
<dbReference type="KEGG" id="bxb:DR64_428"/>
<name>Q140M0_PARXL</name>
<dbReference type="RefSeq" id="WP_011487918.1">
    <property type="nucleotide sequence ID" value="NC_007951.1"/>
</dbReference>
<evidence type="ECO:0000259" key="2">
    <source>
        <dbReference type="Pfam" id="PF12172"/>
    </source>
</evidence>
<dbReference type="KEGG" id="bxe:Bxe_A2745"/>
<gene>
    <name evidence="3" type="ORF">Bxe_A2745</name>
</gene>
<sequence>MKHVTYPRSSLDSEPYWEGCRRRELRYQHCSECGEVVFHPRALCPYCLTDALTWKVSAGRARIYSFSVQHVALRPVDGEDAPRVLGIAEVDEGFHMFAEFFTDDLDSLTIGDPLEVLFAKIDDSLVLPKFKVLPR</sequence>
<dbReference type="PANTHER" id="PTHR34075:SF5">
    <property type="entry name" value="BLR3430 PROTEIN"/>
    <property type="match status" value="1"/>
</dbReference>
<dbReference type="InterPro" id="IPR002878">
    <property type="entry name" value="ChsH2_C"/>
</dbReference>